<evidence type="ECO:0000256" key="4">
    <source>
        <dbReference type="ARBA" id="ARBA00022801"/>
    </source>
</evidence>
<dbReference type="Pfam" id="PF00536">
    <property type="entry name" value="SAM_1"/>
    <property type="match status" value="1"/>
</dbReference>
<reference evidence="6 7" key="1">
    <citation type="journal article" date="2024" name="Science">
        <title>Giant polyketide synthase enzymes in the biosynthesis of giant marine polyether toxins.</title>
        <authorList>
            <person name="Fallon T.R."/>
            <person name="Shende V.V."/>
            <person name="Wierzbicki I.H."/>
            <person name="Pendleton A.L."/>
            <person name="Watervoot N.F."/>
            <person name="Auber R.P."/>
            <person name="Gonzalez D.J."/>
            <person name="Wisecaver J.H."/>
            <person name="Moore B.S."/>
        </authorList>
    </citation>
    <scope>NUCLEOTIDE SEQUENCE [LARGE SCALE GENOMIC DNA]</scope>
    <source>
        <strain evidence="6 7">12B1</strain>
    </source>
</reference>
<dbReference type="PANTHER" id="PTHR22998:SF1">
    <property type="entry name" value="NAD(+) HYDROLASE SARM1"/>
    <property type="match status" value="1"/>
</dbReference>
<name>A0AB34K8G0_PRYPA</name>
<keyword evidence="7" id="KW-1185">Reference proteome</keyword>
<dbReference type="GO" id="GO:0048678">
    <property type="term" value="P:response to axon injury"/>
    <property type="evidence" value="ECO:0007669"/>
    <property type="project" value="InterPro"/>
</dbReference>
<accession>A0AB34K8G0</accession>
<comment type="caution">
    <text evidence="6">The sequence shown here is derived from an EMBL/GenBank/DDBJ whole genome shotgun (WGS) entry which is preliminary data.</text>
</comment>
<dbReference type="PANTHER" id="PTHR22998">
    <property type="entry name" value="SARM1"/>
    <property type="match status" value="1"/>
</dbReference>
<dbReference type="Gene3D" id="1.10.150.50">
    <property type="entry name" value="Transcription Factor, Ets-1"/>
    <property type="match status" value="1"/>
</dbReference>
<sequence>MMLLRAVRSNALRTLRTPAARRGMCTAAAEPLHPLSLKHSSNQVALASTAAVYIGVFRWQYYDRKLAAELAAHKAEAHPEPAEEEAAPEAGAAEVVETPAASLTTAAAPSILPPAPSTSVTSWKTGEVAAWLATIELPMHADAFKAHSIDGTMLLVLTDEDLYKSLGVASPLHRKKIMLAIGELRKGFLGSK</sequence>
<dbReference type="InterPro" id="IPR013761">
    <property type="entry name" value="SAM/pointed_sf"/>
</dbReference>
<dbReference type="EMBL" id="JBGBPQ010000002">
    <property type="protein sequence ID" value="KAL1528955.1"/>
    <property type="molecule type" value="Genomic_DNA"/>
</dbReference>
<dbReference type="GO" id="GO:0003953">
    <property type="term" value="F:NAD+ nucleosidase activity"/>
    <property type="evidence" value="ECO:0007669"/>
    <property type="project" value="InterPro"/>
</dbReference>
<evidence type="ECO:0000256" key="1">
    <source>
        <dbReference type="ARBA" id="ARBA00004496"/>
    </source>
</evidence>
<keyword evidence="3" id="KW-0677">Repeat</keyword>
<protein>
    <recommendedName>
        <fullName evidence="5">SAM domain-containing protein</fullName>
    </recommendedName>
</protein>
<comment type="subcellular location">
    <subcellularLocation>
        <location evidence="1">Cytoplasm</location>
    </subcellularLocation>
</comment>
<dbReference type="SUPFAM" id="SSF47769">
    <property type="entry name" value="SAM/Pointed domain"/>
    <property type="match status" value="1"/>
</dbReference>
<dbReference type="Proteomes" id="UP001515480">
    <property type="component" value="Unassembled WGS sequence"/>
</dbReference>
<dbReference type="GO" id="GO:0035591">
    <property type="term" value="F:signaling adaptor activity"/>
    <property type="evidence" value="ECO:0007669"/>
    <property type="project" value="InterPro"/>
</dbReference>
<dbReference type="GO" id="GO:0005737">
    <property type="term" value="C:cytoplasm"/>
    <property type="evidence" value="ECO:0007669"/>
    <property type="project" value="UniProtKB-SubCell"/>
</dbReference>
<dbReference type="SMART" id="SM00454">
    <property type="entry name" value="SAM"/>
    <property type="match status" value="1"/>
</dbReference>
<evidence type="ECO:0000313" key="7">
    <source>
        <dbReference type="Proteomes" id="UP001515480"/>
    </source>
</evidence>
<dbReference type="AlphaFoldDB" id="A0AB34K8G0"/>
<gene>
    <name evidence="6" type="ORF">AB1Y20_010277</name>
</gene>
<dbReference type="GO" id="GO:0034128">
    <property type="term" value="P:negative regulation of MyD88-independent toll-like receptor signaling pathway"/>
    <property type="evidence" value="ECO:0007669"/>
    <property type="project" value="InterPro"/>
</dbReference>
<dbReference type="InterPro" id="IPR039184">
    <property type="entry name" value="SARM1"/>
</dbReference>
<keyword evidence="2" id="KW-0963">Cytoplasm</keyword>
<evidence type="ECO:0000259" key="5">
    <source>
        <dbReference type="PROSITE" id="PS50105"/>
    </source>
</evidence>
<evidence type="ECO:0000256" key="2">
    <source>
        <dbReference type="ARBA" id="ARBA00022490"/>
    </source>
</evidence>
<dbReference type="PROSITE" id="PS50105">
    <property type="entry name" value="SAM_DOMAIN"/>
    <property type="match status" value="1"/>
</dbReference>
<keyword evidence="4" id="KW-0378">Hydrolase</keyword>
<dbReference type="InterPro" id="IPR001660">
    <property type="entry name" value="SAM"/>
</dbReference>
<feature type="domain" description="SAM" evidence="5">
    <location>
        <begin position="123"/>
        <end position="187"/>
    </location>
</feature>
<evidence type="ECO:0000313" key="6">
    <source>
        <dbReference type="EMBL" id="KAL1528955.1"/>
    </source>
</evidence>
<proteinExistence type="predicted"/>
<organism evidence="6 7">
    <name type="scientific">Prymnesium parvum</name>
    <name type="common">Toxic golden alga</name>
    <dbReference type="NCBI Taxonomy" id="97485"/>
    <lineage>
        <taxon>Eukaryota</taxon>
        <taxon>Haptista</taxon>
        <taxon>Haptophyta</taxon>
        <taxon>Prymnesiophyceae</taxon>
        <taxon>Prymnesiales</taxon>
        <taxon>Prymnesiaceae</taxon>
        <taxon>Prymnesium</taxon>
    </lineage>
</organism>
<dbReference type="CDD" id="cd09487">
    <property type="entry name" value="SAM_superfamily"/>
    <property type="match status" value="1"/>
</dbReference>
<evidence type="ECO:0000256" key="3">
    <source>
        <dbReference type="ARBA" id="ARBA00022737"/>
    </source>
</evidence>